<dbReference type="InterPro" id="IPR036691">
    <property type="entry name" value="Endo/exonu/phosph_ase_sf"/>
</dbReference>
<dbReference type="InterPro" id="IPR000477">
    <property type="entry name" value="RT_dom"/>
</dbReference>
<dbReference type="SUPFAM" id="SSF56219">
    <property type="entry name" value="DNase I-like"/>
    <property type="match status" value="1"/>
</dbReference>
<accession>A0AAV3S377</accession>
<dbReference type="Proteomes" id="UP001454036">
    <property type="component" value="Unassembled WGS sequence"/>
</dbReference>
<dbReference type="PANTHER" id="PTHR46890:SF48">
    <property type="entry name" value="RNA-DIRECTED DNA POLYMERASE"/>
    <property type="match status" value="1"/>
</dbReference>
<feature type="domain" description="Reverse transcriptase" evidence="1">
    <location>
        <begin position="77"/>
        <end position="182"/>
    </location>
</feature>
<dbReference type="EMBL" id="BAABME010014429">
    <property type="protein sequence ID" value="GAA0187167.1"/>
    <property type="molecule type" value="Genomic_DNA"/>
</dbReference>
<evidence type="ECO:0000313" key="3">
    <source>
        <dbReference type="Proteomes" id="UP001454036"/>
    </source>
</evidence>
<dbReference type="AlphaFoldDB" id="A0AAV3S377"/>
<keyword evidence="3" id="KW-1185">Reference proteome</keyword>
<dbReference type="InterPro" id="IPR052343">
    <property type="entry name" value="Retrotransposon-Effector_Assoc"/>
</dbReference>
<evidence type="ECO:0000259" key="1">
    <source>
        <dbReference type="Pfam" id="PF00078"/>
    </source>
</evidence>
<proteinExistence type="predicted"/>
<comment type="caution">
    <text evidence="2">The sequence shown here is derived from an EMBL/GenBank/DDBJ whole genome shotgun (WGS) entry which is preliminary data.</text>
</comment>
<sequence length="368" mass="42792">MGDFNDLLSSEEKLGGIERTESSMQVFREFVKHCQLLDIGYVGHPYTWAVTNKEVKREIFDMPADKSPGPDVSYSFMINGAPRGFIRLTRGIRQGDPLSSYLCLLCAEGLTCMIREAESRRSFSGIKISRYSPSISHILFGDDTIIFCKATSSEWAKIMRILQEYEEASGQKVGRTKKELFRYIQAKVETHVRGWKGQWRSLFGQTAKGIEEFIGRRRINWMKIKLMEVLASRIWSASTIGKTRMALWFATPLNICTTGGPWTNFREWWVYMMTQFKSMECPENFDLLAWILWFIWKFRNGLVFGEANLCEEAIWQEGYNLYENYKNVYARSPQLLAPSVVIDDMECWQRPSRGWLKINTDACWLHLT</sequence>
<dbReference type="Pfam" id="PF00078">
    <property type="entry name" value="RVT_1"/>
    <property type="match status" value="1"/>
</dbReference>
<name>A0AAV3S377_LITER</name>
<gene>
    <name evidence="2" type="ORF">LIER_34455</name>
</gene>
<dbReference type="SUPFAM" id="SSF56672">
    <property type="entry name" value="DNA/RNA polymerases"/>
    <property type="match status" value="1"/>
</dbReference>
<reference evidence="2 3" key="1">
    <citation type="submission" date="2024-01" db="EMBL/GenBank/DDBJ databases">
        <title>The complete chloroplast genome sequence of Lithospermum erythrorhizon: insights into the phylogenetic relationship among Boraginaceae species and the maternal lineages of purple gromwells.</title>
        <authorList>
            <person name="Okada T."/>
            <person name="Watanabe K."/>
        </authorList>
    </citation>
    <scope>NUCLEOTIDE SEQUENCE [LARGE SCALE GENOMIC DNA]</scope>
</reference>
<organism evidence="2 3">
    <name type="scientific">Lithospermum erythrorhizon</name>
    <name type="common">Purple gromwell</name>
    <name type="synonym">Lithospermum officinale var. erythrorhizon</name>
    <dbReference type="NCBI Taxonomy" id="34254"/>
    <lineage>
        <taxon>Eukaryota</taxon>
        <taxon>Viridiplantae</taxon>
        <taxon>Streptophyta</taxon>
        <taxon>Embryophyta</taxon>
        <taxon>Tracheophyta</taxon>
        <taxon>Spermatophyta</taxon>
        <taxon>Magnoliopsida</taxon>
        <taxon>eudicotyledons</taxon>
        <taxon>Gunneridae</taxon>
        <taxon>Pentapetalae</taxon>
        <taxon>asterids</taxon>
        <taxon>lamiids</taxon>
        <taxon>Boraginales</taxon>
        <taxon>Boraginaceae</taxon>
        <taxon>Boraginoideae</taxon>
        <taxon>Lithospermeae</taxon>
        <taxon>Lithospermum</taxon>
    </lineage>
</organism>
<dbReference type="InterPro" id="IPR043502">
    <property type="entry name" value="DNA/RNA_pol_sf"/>
</dbReference>
<evidence type="ECO:0000313" key="2">
    <source>
        <dbReference type="EMBL" id="GAA0187167.1"/>
    </source>
</evidence>
<dbReference type="PANTHER" id="PTHR46890">
    <property type="entry name" value="NON-LTR RETROLELEMENT REVERSE TRANSCRIPTASE-LIKE PROTEIN-RELATED"/>
    <property type="match status" value="1"/>
</dbReference>
<protein>
    <recommendedName>
        <fullName evidence="1">Reverse transcriptase domain-containing protein</fullName>
    </recommendedName>
</protein>